<reference evidence="2 3" key="1">
    <citation type="submission" date="2019-02" db="EMBL/GenBank/DDBJ databases">
        <title>Deep-cultivation of Planctomycetes and their phenomic and genomic characterization uncovers novel biology.</title>
        <authorList>
            <person name="Wiegand S."/>
            <person name="Jogler M."/>
            <person name="Boedeker C."/>
            <person name="Pinto D."/>
            <person name="Vollmers J."/>
            <person name="Rivas-Marin E."/>
            <person name="Kohn T."/>
            <person name="Peeters S.H."/>
            <person name="Heuer A."/>
            <person name="Rast P."/>
            <person name="Oberbeckmann S."/>
            <person name="Bunk B."/>
            <person name="Jeske O."/>
            <person name="Meyerdierks A."/>
            <person name="Storesund J.E."/>
            <person name="Kallscheuer N."/>
            <person name="Luecker S."/>
            <person name="Lage O.M."/>
            <person name="Pohl T."/>
            <person name="Merkel B.J."/>
            <person name="Hornburger P."/>
            <person name="Mueller R.-W."/>
            <person name="Bruemmer F."/>
            <person name="Labrenz M."/>
            <person name="Spormann A.M."/>
            <person name="Op den Camp H."/>
            <person name="Overmann J."/>
            <person name="Amann R."/>
            <person name="Jetten M.S.M."/>
            <person name="Mascher T."/>
            <person name="Medema M.H."/>
            <person name="Devos D.P."/>
            <person name="Kaster A.-K."/>
            <person name="Ovreas L."/>
            <person name="Rohde M."/>
            <person name="Galperin M.Y."/>
            <person name="Jogler C."/>
        </authorList>
    </citation>
    <scope>NUCLEOTIDE SEQUENCE [LARGE SCALE GENOMIC DNA]</scope>
    <source>
        <strain evidence="2 3">TBK1r</strain>
    </source>
</reference>
<accession>A0ABX5XSH8</accession>
<keyword evidence="3" id="KW-1185">Reference proteome</keyword>
<evidence type="ECO:0000313" key="2">
    <source>
        <dbReference type="EMBL" id="QDV84952.1"/>
    </source>
</evidence>
<evidence type="ECO:0000313" key="3">
    <source>
        <dbReference type="Proteomes" id="UP000318081"/>
    </source>
</evidence>
<dbReference type="EMBL" id="CP036432">
    <property type="protein sequence ID" value="QDV84952.1"/>
    <property type="molecule type" value="Genomic_DNA"/>
</dbReference>
<dbReference type="Proteomes" id="UP000318081">
    <property type="component" value="Chromosome"/>
</dbReference>
<sequence length="197" mass="21810">MHVPITFMLSSRRTDTRAEPCVINSRRMPHENSGSCQRSSGIGRSGLSEAIKSASTPKQVWNKPSATSKKPKTKNIATSPNLRKLTASRPHQFRNTISRKGASPGSASPHNVTKTKPDLAVLHVSRMNYRHSRRIDHLGAKAKRNKTPRYSTAIQIPSHPSRQQNKPQVATTQCDHQGYSLEAQRLSLDGPLLPQPL</sequence>
<proteinExistence type="predicted"/>
<feature type="region of interest" description="Disordered" evidence="1">
    <location>
        <begin position="52"/>
        <end position="114"/>
    </location>
</feature>
<organism evidence="2 3">
    <name type="scientific">Stieleria magnilauensis</name>
    <dbReference type="NCBI Taxonomy" id="2527963"/>
    <lineage>
        <taxon>Bacteria</taxon>
        <taxon>Pseudomonadati</taxon>
        <taxon>Planctomycetota</taxon>
        <taxon>Planctomycetia</taxon>
        <taxon>Pirellulales</taxon>
        <taxon>Pirellulaceae</taxon>
        <taxon>Stieleria</taxon>
    </lineage>
</organism>
<name>A0ABX5XSH8_9BACT</name>
<evidence type="ECO:0000256" key="1">
    <source>
        <dbReference type="SAM" id="MobiDB-lite"/>
    </source>
</evidence>
<gene>
    <name evidence="2" type="ORF">TBK1r_39040</name>
</gene>
<protein>
    <submittedName>
        <fullName evidence="2">Uncharacterized protein</fullName>
    </submittedName>
</protein>
<feature type="compositionally biased region" description="Polar residues" evidence="1">
    <location>
        <begin position="105"/>
        <end position="114"/>
    </location>
</feature>